<accession>A0AAU7DLZ8</accession>
<keyword evidence="2" id="KW-0805">Transcription regulation</keyword>
<evidence type="ECO:0000259" key="6">
    <source>
        <dbReference type="Pfam" id="PF04545"/>
    </source>
</evidence>
<evidence type="ECO:0000256" key="5">
    <source>
        <dbReference type="SAM" id="MobiDB-lite"/>
    </source>
</evidence>
<feature type="domain" description="RNA polymerase sigma-70 region 4" evidence="6">
    <location>
        <begin position="226"/>
        <end position="270"/>
    </location>
</feature>
<protein>
    <submittedName>
        <fullName evidence="7">Sigma-70 family RNA polymerase sigma factor</fullName>
    </submittedName>
</protein>
<keyword evidence="4" id="KW-0804">Transcription</keyword>
<dbReference type="InterPro" id="IPR013325">
    <property type="entry name" value="RNA_pol_sigma_r2"/>
</dbReference>
<organism evidence="7">
    <name type="scientific">Telmatobacter sp. DSM 110680</name>
    <dbReference type="NCBI Taxonomy" id="3036704"/>
    <lineage>
        <taxon>Bacteria</taxon>
        <taxon>Pseudomonadati</taxon>
        <taxon>Acidobacteriota</taxon>
        <taxon>Terriglobia</taxon>
        <taxon>Terriglobales</taxon>
        <taxon>Acidobacteriaceae</taxon>
        <taxon>Telmatobacter</taxon>
    </lineage>
</organism>
<dbReference type="EMBL" id="CP121196">
    <property type="protein sequence ID" value="XBH18095.1"/>
    <property type="molecule type" value="Genomic_DNA"/>
</dbReference>
<feature type="compositionally biased region" description="Low complexity" evidence="5">
    <location>
        <begin position="319"/>
        <end position="334"/>
    </location>
</feature>
<dbReference type="GO" id="GO:0006352">
    <property type="term" value="P:DNA-templated transcription initiation"/>
    <property type="evidence" value="ECO:0007669"/>
    <property type="project" value="InterPro"/>
</dbReference>
<dbReference type="InterPro" id="IPR007630">
    <property type="entry name" value="RNA_pol_sigma70_r4"/>
</dbReference>
<dbReference type="AlphaFoldDB" id="A0AAU7DLZ8"/>
<dbReference type="InterPro" id="IPR036388">
    <property type="entry name" value="WH-like_DNA-bd_sf"/>
</dbReference>
<keyword evidence="3" id="KW-0731">Sigma factor</keyword>
<dbReference type="GO" id="GO:0016987">
    <property type="term" value="F:sigma factor activity"/>
    <property type="evidence" value="ECO:0007669"/>
    <property type="project" value="UniProtKB-KW"/>
</dbReference>
<evidence type="ECO:0000256" key="2">
    <source>
        <dbReference type="ARBA" id="ARBA00023015"/>
    </source>
</evidence>
<dbReference type="InterPro" id="IPR013324">
    <property type="entry name" value="RNA_pol_sigma_r3/r4-like"/>
</dbReference>
<evidence type="ECO:0000256" key="4">
    <source>
        <dbReference type="ARBA" id="ARBA00023163"/>
    </source>
</evidence>
<name>A0AAU7DLZ8_9BACT</name>
<dbReference type="SUPFAM" id="SSF88659">
    <property type="entry name" value="Sigma3 and sigma4 domains of RNA polymerase sigma factors"/>
    <property type="match status" value="1"/>
</dbReference>
<comment type="similarity">
    <text evidence="1">Belongs to the sigma-70 factor family. ECF subfamily.</text>
</comment>
<dbReference type="CDD" id="cd06171">
    <property type="entry name" value="Sigma70_r4"/>
    <property type="match status" value="1"/>
</dbReference>
<dbReference type="InterPro" id="IPR014284">
    <property type="entry name" value="RNA_pol_sigma-70_dom"/>
</dbReference>
<proteinExistence type="inferred from homology"/>
<evidence type="ECO:0000313" key="7">
    <source>
        <dbReference type="EMBL" id="XBH18095.1"/>
    </source>
</evidence>
<gene>
    <name evidence="7" type="ORF">P8935_01910</name>
</gene>
<reference evidence="7" key="1">
    <citation type="submission" date="2023-03" db="EMBL/GenBank/DDBJ databases">
        <title>Edaphobacter sp.</title>
        <authorList>
            <person name="Huber K.J."/>
            <person name="Papendorf J."/>
            <person name="Pilke C."/>
            <person name="Bunk B."/>
            <person name="Sproeer C."/>
            <person name="Pester M."/>
        </authorList>
    </citation>
    <scope>NUCLEOTIDE SEQUENCE</scope>
    <source>
        <strain evidence="7">DSM 110680</strain>
    </source>
</reference>
<dbReference type="PANTHER" id="PTHR43133:SF46">
    <property type="entry name" value="RNA POLYMERASE SIGMA-70 FACTOR ECF SUBFAMILY"/>
    <property type="match status" value="1"/>
</dbReference>
<dbReference type="NCBIfam" id="TIGR02937">
    <property type="entry name" value="sigma70-ECF"/>
    <property type="match status" value="1"/>
</dbReference>
<dbReference type="Gene3D" id="1.10.10.10">
    <property type="entry name" value="Winged helix-like DNA-binding domain superfamily/Winged helix DNA-binding domain"/>
    <property type="match status" value="1"/>
</dbReference>
<sequence>MAYLRIVDRAPIEPVEDSLADGNSSAPRALDRGLLDRLWLESDAGTWGLQRDEFDRIVVLAAVTQNFGLSPGTIAIHAQQATFFQTLKLADLVLAKACAAGNERAWGHFMAVYGQPLTRAAIAISGSETVGRDLADSFYAELYGLNVRDGERRCPLDSYRGRGSLLGWLRTTLAQRFVDHYRRTYREQALDDQLHDSAAPSPMLDPEPEVLASLRQAVQAALLGQPSEERFLLAAYYVDDKTLAEIGHVLHVHEATISRRLKRATEMVRKQLLRNLEKGGMKRKEAEEALGTDPRDLDLRMNLRKLLQSSDAESITVETITNSTSTQETSTSDSLSDRAKTIG</sequence>
<evidence type="ECO:0000256" key="3">
    <source>
        <dbReference type="ARBA" id="ARBA00023082"/>
    </source>
</evidence>
<dbReference type="PANTHER" id="PTHR43133">
    <property type="entry name" value="RNA POLYMERASE ECF-TYPE SIGMA FACTO"/>
    <property type="match status" value="1"/>
</dbReference>
<dbReference type="Gene3D" id="1.10.1740.10">
    <property type="match status" value="1"/>
</dbReference>
<dbReference type="Pfam" id="PF04545">
    <property type="entry name" value="Sigma70_r4"/>
    <property type="match status" value="1"/>
</dbReference>
<evidence type="ECO:0000256" key="1">
    <source>
        <dbReference type="ARBA" id="ARBA00010641"/>
    </source>
</evidence>
<dbReference type="RefSeq" id="WP_348263318.1">
    <property type="nucleotide sequence ID" value="NZ_CP121196.1"/>
</dbReference>
<dbReference type="SUPFAM" id="SSF88946">
    <property type="entry name" value="Sigma2 domain of RNA polymerase sigma factors"/>
    <property type="match status" value="1"/>
</dbReference>
<feature type="region of interest" description="Disordered" evidence="5">
    <location>
        <begin position="317"/>
        <end position="343"/>
    </location>
</feature>
<dbReference type="InterPro" id="IPR039425">
    <property type="entry name" value="RNA_pol_sigma-70-like"/>
</dbReference>